<feature type="transmembrane region" description="Helical" evidence="9">
    <location>
        <begin position="141"/>
        <end position="164"/>
    </location>
</feature>
<evidence type="ECO:0000256" key="1">
    <source>
        <dbReference type="ARBA" id="ARBA00006139"/>
    </source>
</evidence>
<comment type="function">
    <text evidence="9 10">This protein specifically catalyzes the removal of signal peptides from prolipoproteins.</text>
</comment>
<dbReference type="PANTHER" id="PTHR33695">
    <property type="entry name" value="LIPOPROTEIN SIGNAL PEPTIDASE"/>
    <property type="match status" value="1"/>
</dbReference>
<comment type="caution">
    <text evidence="9">Lacks conserved residue(s) required for the propagation of feature annotation.</text>
</comment>
<feature type="transmembrane region" description="Helical" evidence="9">
    <location>
        <begin position="75"/>
        <end position="95"/>
    </location>
</feature>
<evidence type="ECO:0000256" key="5">
    <source>
        <dbReference type="ARBA" id="ARBA00022750"/>
    </source>
</evidence>
<dbReference type="EMBL" id="DXAK01000014">
    <property type="protein sequence ID" value="HJA06192.1"/>
    <property type="molecule type" value="Genomic_DNA"/>
</dbReference>
<feature type="transmembrane region" description="Helical" evidence="9">
    <location>
        <begin position="101"/>
        <end position="120"/>
    </location>
</feature>
<keyword evidence="4 9" id="KW-0812">Transmembrane</keyword>
<evidence type="ECO:0000313" key="12">
    <source>
        <dbReference type="EMBL" id="HJA06192.1"/>
    </source>
</evidence>
<feature type="active site" evidence="9">
    <location>
        <position position="146"/>
    </location>
</feature>
<dbReference type="AlphaFoldDB" id="A0A9D2H977"/>
<keyword evidence="6 9" id="KW-0378">Hydrolase</keyword>
<dbReference type="PROSITE" id="PS00855">
    <property type="entry name" value="SPASE_II"/>
    <property type="match status" value="1"/>
</dbReference>
<evidence type="ECO:0000313" key="13">
    <source>
        <dbReference type="Proteomes" id="UP000824223"/>
    </source>
</evidence>
<comment type="pathway">
    <text evidence="9">Protein modification; lipoprotein biosynthesis (signal peptide cleavage).</text>
</comment>
<dbReference type="Pfam" id="PF01252">
    <property type="entry name" value="Peptidase_A8"/>
    <property type="match status" value="1"/>
</dbReference>
<evidence type="ECO:0000256" key="4">
    <source>
        <dbReference type="ARBA" id="ARBA00022692"/>
    </source>
</evidence>
<evidence type="ECO:0000256" key="10">
    <source>
        <dbReference type="RuleBase" id="RU000594"/>
    </source>
</evidence>
<dbReference type="PANTHER" id="PTHR33695:SF1">
    <property type="entry name" value="LIPOPROTEIN SIGNAL PEPTIDASE"/>
    <property type="match status" value="1"/>
</dbReference>
<evidence type="ECO:0000256" key="3">
    <source>
        <dbReference type="ARBA" id="ARBA00022670"/>
    </source>
</evidence>
<dbReference type="GO" id="GO:0004190">
    <property type="term" value="F:aspartic-type endopeptidase activity"/>
    <property type="evidence" value="ECO:0007669"/>
    <property type="project" value="UniProtKB-UniRule"/>
</dbReference>
<evidence type="ECO:0000256" key="7">
    <source>
        <dbReference type="ARBA" id="ARBA00022989"/>
    </source>
</evidence>
<accession>A0A9D2H977</accession>
<dbReference type="NCBIfam" id="TIGR00077">
    <property type="entry name" value="lspA"/>
    <property type="match status" value="1"/>
</dbReference>
<reference evidence="12" key="2">
    <citation type="submission" date="2021-04" db="EMBL/GenBank/DDBJ databases">
        <authorList>
            <person name="Gilroy R."/>
        </authorList>
    </citation>
    <scope>NUCLEOTIDE SEQUENCE</scope>
    <source>
        <strain evidence="12">ChiSjej2B20-11307</strain>
    </source>
</reference>
<comment type="similarity">
    <text evidence="1 9 11">Belongs to the peptidase A8 family.</text>
</comment>
<gene>
    <name evidence="9 12" type="primary">lspA</name>
    <name evidence="12" type="ORF">H9798_03445</name>
</gene>
<dbReference type="GO" id="GO:0005886">
    <property type="term" value="C:plasma membrane"/>
    <property type="evidence" value="ECO:0007669"/>
    <property type="project" value="UniProtKB-SubCell"/>
</dbReference>
<proteinExistence type="inferred from homology"/>
<sequence length="179" mass="20563">MENIKNDSRKTASPMRYLSALIGFTAAVFLDQFTKYLAVINLKDKPAFVLIDGVFELRYLENRGAAFGIMQDMQYVFVIGAVIICAAVVVLYVRIPAAPRYIPLRICAVFLCAGAVGNVIDRIRLNYVVDFFYFRLIDFPIFNVADCYVVIVCITFVLLILFYYRNEEDFSFLSRKERL</sequence>
<dbReference type="EC" id="3.4.23.36" evidence="9"/>
<evidence type="ECO:0000256" key="2">
    <source>
        <dbReference type="ARBA" id="ARBA00022475"/>
    </source>
</evidence>
<dbReference type="PRINTS" id="PR00781">
    <property type="entry name" value="LIPOSIGPTASE"/>
</dbReference>
<protein>
    <recommendedName>
        <fullName evidence="9">Lipoprotein signal peptidase</fullName>
        <ecNumber evidence="9">3.4.23.36</ecNumber>
    </recommendedName>
    <alternativeName>
        <fullName evidence="9">Prolipoprotein signal peptidase</fullName>
    </alternativeName>
    <alternativeName>
        <fullName evidence="9">Signal peptidase II</fullName>
        <shortName evidence="9">SPase II</shortName>
    </alternativeName>
</protein>
<feature type="active site" evidence="9">
    <location>
        <position position="130"/>
    </location>
</feature>
<name>A0A9D2H977_9FIRM</name>
<dbReference type="Proteomes" id="UP000824223">
    <property type="component" value="Unassembled WGS sequence"/>
</dbReference>
<dbReference type="GO" id="GO:0006508">
    <property type="term" value="P:proteolysis"/>
    <property type="evidence" value="ECO:0007669"/>
    <property type="project" value="UniProtKB-KW"/>
</dbReference>
<evidence type="ECO:0000256" key="6">
    <source>
        <dbReference type="ARBA" id="ARBA00022801"/>
    </source>
</evidence>
<reference evidence="12" key="1">
    <citation type="journal article" date="2021" name="PeerJ">
        <title>Extensive microbial diversity within the chicken gut microbiome revealed by metagenomics and culture.</title>
        <authorList>
            <person name="Gilroy R."/>
            <person name="Ravi A."/>
            <person name="Getino M."/>
            <person name="Pursley I."/>
            <person name="Horton D.L."/>
            <person name="Alikhan N.F."/>
            <person name="Baker D."/>
            <person name="Gharbi K."/>
            <person name="Hall N."/>
            <person name="Watson M."/>
            <person name="Adriaenssens E.M."/>
            <person name="Foster-Nyarko E."/>
            <person name="Jarju S."/>
            <person name="Secka A."/>
            <person name="Antonio M."/>
            <person name="Oren A."/>
            <person name="Chaudhuri R.R."/>
            <person name="La Ragione R."/>
            <person name="Hildebrand F."/>
            <person name="Pallen M.J."/>
        </authorList>
    </citation>
    <scope>NUCLEOTIDE SEQUENCE</scope>
    <source>
        <strain evidence="12">ChiSjej2B20-11307</strain>
    </source>
</reference>
<comment type="caution">
    <text evidence="12">The sequence shown here is derived from an EMBL/GenBank/DDBJ whole genome shotgun (WGS) entry which is preliminary data.</text>
</comment>
<keyword evidence="2 9" id="KW-1003">Cell membrane</keyword>
<comment type="catalytic activity">
    <reaction evidence="9 10">
        <text>Release of signal peptides from bacterial membrane prolipoproteins. Hydrolyzes -Xaa-Yaa-Zaa-|-(S,diacylglyceryl)Cys-, in which Xaa is hydrophobic (preferably Leu), and Yaa (Ala or Ser) and Zaa (Gly or Ala) have small, neutral side chains.</text>
        <dbReference type="EC" id="3.4.23.36"/>
    </reaction>
</comment>
<evidence type="ECO:0000256" key="11">
    <source>
        <dbReference type="RuleBase" id="RU004181"/>
    </source>
</evidence>
<keyword evidence="7 9" id="KW-1133">Transmembrane helix</keyword>
<comment type="subcellular location">
    <subcellularLocation>
        <location evidence="9">Cell membrane</location>
        <topology evidence="9">Multi-pass membrane protein</topology>
    </subcellularLocation>
</comment>
<keyword evidence="3 9" id="KW-0645">Protease</keyword>
<dbReference type="InterPro" id="IPR001872">
    <property type="entry name" value="Peptidase_A8"/>
</dbReference>
<evidence type="ECO:0000256" key="9">
    <source>
        <dbReference type="HAMAP-Rule" id="MF_00161"/>
    </source>
</evidence>
<organism evidence="12 13">
    <name type="scientific">Candidatus Mediterraneibacter pullicola</name>
    <dbReference type="NCBI Taxonomy" id="2838682"/>
    <lineage>
        <taxon>Bacteria</taxon>
        <taxon>Bacillati</taxon>
        <taxon>Bacillota</taxon>
        <taxon>Clostridia</taxon>
        <taxon>Lachnospirales</taxon>
        <taxon>Lachnospiraceae</taxon>
        <taxon>Mediterraneibacter</taxon>
    </lineage>
</organism>
<evidence type="ECO:0000256" key="8">
    <source>
        <dbReference type="ARBA" id="ARBA00023136"/>
    </source>
</evidence>
<dbReference type="HAMAP" id="MF_00161">
    <property type="entry name" value="LspA"/>
    <property type="match status" value="1"/>
</dbReference>
<keyword evidence="8 9" id="KW-0472">Membrane</keyword>
<keyword evidence="5 9" id="KW-0064">Aspartyl protease</keyword>